<organism evidence="7 8">
    <name type="scientific">Pedobacter nyackensis</name>
    <dbReference type="NCBI Taxonomy" id="475255"/>
    <lineage>
        <taxon>Bacteria</taxon>
        <taxon>Pseudomonadati</taxon>
        <taxon>Bacteroidota</taxon>
        <taxon>Sphingobacteriia</taxon>
        <taxon>Sphingobacteriales</taxon>
        <taxon>Sphingobacteriaceae</taxon>
        <taxon>Pedobacter</taxon>
    </lineage>
</organism>
<dbReference type="InterPro" id="IPR007627">
    <property type="entry name" value="RNA_pol_sigma70_r2"/>
</dbReference>
<keyword evidence="8" id="KW-1185">Reference proteome</keyword>
<dbReference type="PRINTS" id="PR00038">
    <property type="entry name" value="HTHLUXR"/>
</dbReference>
<dbReference type="Gene3D" id="1.10.1740.10">
    <property type="match status" value="1"/>
</dbReference>
<reference evidence="7 8" key="1">
    <citation type="submission" date="2017-04" db="EMBL/GenBank/DDBJ databases">
        <authorList>
            <person name="Afonso C.L."/>
            <person name="Miller P.J."/>
            <person name="Scott M.A."/>
            <person name="Spackman E."/>
            <person name="Goraichik I."/>
            <person name="Dimitrov K.M."/>
            <person name="Suarez D.L."/>
            <person name="Swayne D.E."/>
        </authorList>
    </citation>
    <scope>NUCLEOTIDE SEQUENCE [LARGE SCALE GENOMIC DNA]</scope>
    <source>
        <strain evidence="7 8">DSM 19625</strain>
    </source>
</reference>
<keyword evidence="4" id="KW-0804">Transcription</keyword>
<evidence type="ECO:0000256" key="3">
    <source>
        <dbReference type="ARBA" id="ARBA00023082"/>
    </source>
</evidence>
<evidence type="ECO:0000313" key="7">
    <source>
        <dbReference type="EMBL" id="SMD16670.1"/>
    </source>
</evidence>
<dbReference type="Proteomes" id="UP000192678">
    <property type="component" value="Unassembled WGS sequence"/>
</dbReference>
<dbReference type="InterPro" id="IPR014327">
    <property type="entry name" value="RNA_pol_sigma70_bacteroid"/>
</dbReference>
<sequence>MLQYSFIHFTDERLLELIRDNDDREAFDELYNRHWKFLFTASFNMLRDRDESLDICQAVFLWLWEHRNDLNIKTNLRGYLYSSVKYKIANFIRRGKIRESFFDELKQVDTEAFQENELELKELQILIAQLVNDLPQKCKEVFQLSRNENLTHKQIADKLGISEKTVDDHILRAIKKLKTPLNRLASIFLTL</sequence>
<evidence type="ECO:0000256" key="4">
    <source>
        <dbReference type="ARBA" id="ARBA00023163"/>
    </source>
</evidence>
<dbReference type="InterPro" id="IPR000792">
    <property type="entry name" value="Tscrpt_reg_LuxR_C"/>
</dbReference>
<feature type="domain" description="RNA polymerase sigma factor 70 region 4 type 2" evidence="6">
    <location>
        <begin position="126"/>
        <end position="177"/>
    </location>
</feature>
<dbReference type="OrthoDB" id="665981at2"/>
<dbReference type="PANTHER" id="PTHR43133">
    <property type="entry name" value="RNA POLYMERASE ECF-TYPE SIGMA FACTO"/>
    <property type="match status" value="1"/>
</dbReference>
<dbReference type="Pfam" id="PF08281">
    <property type="entry name" value="Sigma70_r4_2"/>
    <property type="match status" value="1"/>
</dbReference>
<dbReference type="SUPFAM" id="SSF88946">
    <property type="entry name" value="Sigma2 domain of RNA polymerase sigma factors"/>
    <property type="match status" value="1"/>
</dbReference>
<evidence type="ECO:0000259" key="5">
    <source>
        <dbReference type="Pfam" id="PF04542"/>
    </source>
</evidence>
<dbReference type="InterPro" id="IPR013325">
    <property type="entry name" value="RNA_pol_sigma_r2"/>
</dbReference>
<dbReference type="InterPro" id="IPR036388">
    <property type="entry name" value="WH-like_DNA-bd_sf"/>
</dbReference>
<dbReference type="InterPro" id="IPR039425">
    <property type="entry name" value="RNA_pol_sigma-70-like"/>
</dbReference>
<protein>
    <submittedName>
        <fullName evidence="7">RNA polymerase sigma-70 factor, ECF subfamily</fullName>
    </submittedName>
</protein>
<dbReference type="PANTHER" id="PTHR43133:SF46">
    <property type="entry name" value="RNA POLYMERASE SIGMA-70 FACTOR ECF SUBFAMILY"/>
    <property type="match status" value="1"/>
</dbReference>
<dbReference type="RefSeq" id="WP_084292079.1">
    <property type="nucleotide sequence ID" value="NZ_FWYB01000020.1"/>
</dbReference>
<dbReference type="Gene3D" id="1.10.10.10">
    <property type="entry name" value="Winged helix-like DNA-binding domain superfamily/Winged helix DNA-binding domain"/>
    <property type="match status" value="1"/>
</dbReference>
<dbReference type="STRING" id="475255.SAMN04488101_12064"/>
<feature type="domain" description="RNA polymerase sigma-70 region 2" evidence="5">
    <location>
        <begin position="30"/>
        <end position="95"/>
    </location>
</feature>
<keyword evidence="3" id="KW-0731">Sigma factor</keyword>
<dbReference type="SUPFAM" id="SSF88659">
    <property type="entry name" value="Sigma3 and sigma4 domains of RNA polymerase sigma factors"/>
    <property type="match status" value="1"/>
</dbReference>
<dbReference type="GO" id="GO:0003677">
    <property type="term" value="F:DNA binding"/>
    <property type="evidence" value="ECO:0007669"/>
    <property type="project" value="InterPro"/>
</dbReference>
<dbReference type="AlphaFoldDB" id="A0A1W2F414"/>
<dbReference type="InterPro" id="IPR014284">
    <property type="entry name" value="RNA_pol_sigma-70_dom"/>
</dbReference>
<proteinExistence type="inferred from homology"/>
<dbReference type="Pfam" id="PF04542">
    <property type="entry name" value="Sigma70_r2"/>
    <property type="match status" value="1"/>
</dbReference>
<name>A0A1W2F414_9SPHI</name>
<comment type="similarity">
    <text evidence="1">Belongs to the sigma-70 factor family. ECF subfamily.</text>
</comment>
<dbReference type="NCBIfam" id="TIGR02985">
    <property type="entry name" value="Sig70_bacteroi1"/>
    <property type="match status" value="1"/>
</dbReference>
<keyword evidence="2" id="KW-0805">Transcription regulation</keyword>
<accession>A0A1W2F414</accession>
<evidence type="ECO:0000313" key="8">
    <source>
        <dbReference type="Proteomes" id="UP000192678"/>
    </source>
</evidence>
<dbReference type="EMBL" id="FWYB01000020">
    <property type="protein sequence ID" value="SMD16670.1"/>
    <property type="molecule type" value="Genomic_DNA"/>
</dbReference>
<evidence type="ECO:0000256" key="2">
    <source>
        <dbReference type="ARBA" id="ARBA00023015"/>
    </source>
</evidence>
<evidence type="ECO:0000256" key="1">
    <source>
        <dbReference type="ARBA" id="ARBA00010641"/>
    </source>
</evidence>
<dbReference type="GO" id="GO:0006352">
    <property type="term" value="P:DNA-templated transcription initiation"/>
    <property type="evidence" value="ECO:0007669"/>
    <property type="project" value="InterPro"/>
</dbReference>
<dbReference type="GO" id="GO:0016987">
    <property type="term" value="F:sigma factor activity"/>
    <property type="evidence" value="ECO:0007669"/>
    <property type="project" value="UniProtKB-KW"/>
</dbReference>
<dbReference type="InterPro" id="IPR013249">
    <property type="entry name" value="RNA_pol_sigma70_r4_t2"/>
</dbReference>
<gene>
    <name evidence="7" type="ORF">SAMN04488101_12064</name>
</gene>
<dbReference type="NCBIfam" id="TIGR02937">
    <property type="entry name" value="sigma70-ECF"/>
    <property type="match status" value="1"/>
</dbReference>
<dbReference type="CDD" id="cd06171">
    <property type="entry name" value="Sigma70_r4"/>
    <property type="match status" value="1"/>
</dbReference>
<evidence type="ECO:0000259" key="6">
    <source>
        <dbReference type="Pfam" id="PF08281"/>
    </source>
</evidence>
<dbReference type="InterPro" id="IPR013324">
    <property type="entry name" value="RNA_pol_sigma_r3/r4-like"/>
</dbReference>